<organism evidence="2 3">
    <name type="scientific">Ruania alkalisoli</name>
    <dbReference type="NCBI Taxonomy" id="2779775"/>
    <lineage>
        <taxon>Bacteria</taxon>
        <taxon>Bacillati</taxon>
        <taxon>Actinomycetota</taxon>
        <taxon>Actinomycetes</taxon>
        <taxon>Micrococcales</taxon>
        <taxon>Ruaniaceae</taxon>
        <taxon>Ruania</taxon>
    </lineage>
</organism>
<evidence type="ECO:0000313" key="2">
    <source>
        <dbReference type="EMBL" id="QOR69638.1"/>
    </source>
</evidence>
<dbReference type="KEGG" id="halt:IM660_13275"/>
<dbReference type="InterPro" id="IPR050266">
    <property type="entry name" value="AB_hydrolase_sf"/>
</dbReference>
<dbReference type="RefSeq" id="WP_193496154.1">
    <property type="nucleotide sequence ID" value="NZ_CP063169.1"/>
</dbReference>
<accession>A0A7M1SPZ7</accession>
<dbReference type="EMBL" id="CP063169">
    <property type="protein sequence ID" value="QOR69638.1"/>
    <property type="molecule type" value="Genomic_DNA"/>
</dbReference>
<dbReference type="PANTHER" id="PTHR43798:SF29">
    <property type="entry name" value="AB HYDROLASE-1 DOMAIN-CONTAINING PROTEIN"/>
    <property type="match status" value="1"/>
</dbReference>
<sequence>MLSVTAHGPAADLPLVLLHAFPLDSAMWAGVLEAMPEVGVLTVDAPGFGGSAPVEGGLEAYADAIAETLANQGIHRAVVAGLSMGGYTALALAERHPRLLAGLGLLDTKATADPDPARRKRLEMAEAALVDGATVVAPMIDVLLAPGAPEATRARVQDWLAQAPPSGIAWAQRAMAERPDRLAVLDGLEVPALVLRGSEDGVATGDDHEQMARTLGATVVELPAAGHLSAVEAPAPVARALADLAGRATAPR</sequence>
<keyword evidence="3" id="KW-1185">Reference proteome</keyword>
<proteinExistence type="predicted"/>
<evidence type="ECO:0000313" key="3">
    <source>
        <dbReference type="Proteomes" id="UP000593758"/>
    </source>
</evidence>
<dbReference type="SUPFAM" id="SSF53474">
    <property type="entry name" value="alpha/beta-Hydrolases"/>
    <property type="match status" value="1"/>
</dbReference>
<protein>
    <submittedName>
        <fullName evidence="2">Alpha/beta hydrolase</fullName>
    </submittedName>
</protein>
<dbReference type="AlphaFoldDB" id="A0A7M1SPZ7"/>
<dbReference type="PANTHER" id="PTHR43798">
    <property type="entry name" value="MONOACYLGLYCEROL LIPASE"/>
    <property type="match status" value="1"/>
</dbReference>
<dbReference type="InterPro" id="IPR029058">
    <property type="entry name" value="AB_hydrolase_fold"/>
</dbReference>
<feature type="domain" description="AB hydrolase-1" evidence="1">
    <location>
        <begin position="15"/>
        <end position="240"/>
    </location>
</feature>
<dbReference type="GO" id="GO:0016787">
    <property type="term" value="F:hydrolase activity"/>
    <property type="evidence" value="ECO:0007669"/>
    <property type="project" value="UniProtKB-KW"/>
</dbReference>
<name>A0A7M1SPZ7_9MICO</name>
<dbReference type="PRINTS" id="PR00111">
    <property type="entry name" value="ABHYDROLASE"/>
</dbReference>
<dbReference type="Gene3D" id="3.40.50.1820">
    <property type="entry name" value="alpha/beta hydrolase"/>
    <property type="match status" value="1"/>
</dbReference>
<gene>
    <name evidence="2" type="ORF">IM660_13275</name>
</gene>
<dbReference type="Proteomes" id="UP000593758">
    <property type="component" value="Chromosome"/>
</dbReference>
<evidence type="ECO:0000259" key="1">
    <source>
        <dbReference type="Pfam" id="PF12697"/>
    </source>
</evidence>
<keyword evidence="2" id="KW-0378">Hydrolase</keyword>
<dbReference type="Pfam" id="PF12697">
    <property type="entry name" value="Abhydrolase_6"/>
    <property type="match status" value="1"/>
</dbReference>
<dbReference type="InterPro" id="IPR000073">
    <property type="entry name" value="AB_hydrolase_1"/>
</dbReference>
<reference evidence="2 3" key="1">
    <citation type="submission" date="2020-10" db="EMBL/GenBank/DDBJ databases">
        <title>Haloactinobacterium sp. RN3S43, a bacterium isolated from saline soil.</title>
        <authorList>
            <person name="Sun J.-Q."/>
        </authorList>
    </citation>
    <scope>NUCLEOTIDE SEQUENCE [LARGE SCALE GENOMIC DNA]</scope>
    <source>
        <strain evidence="2 3">RN3S43</strain>
    </source>
</reference>